<name>A0A3M7PR79_BRAPC</name>
<dbReference type="GO" id="GO:0008887">
    <property type="term" value="F:glycerate kinase activity"/>
    <property type="evidence" value="ECO:0007669"/>
    <property type="project" value="InterPro"/>
</dbReference>
<dbReference type="InterPro" id="IPR007835">
    <property type="entry name" value="MOFRL"/>
</dbReference>
<dbReference type="InterPro" id="IPR039760">
    <property type="entry name" value="MOFRL_protein"/>
</dbReference>
<proteinExistence type="inferred from homology"/>
<accession>A0A3M7PR79</accession>
<dbReference type="OrthoDB" id="44918at2759"/>
<organism evidence="4 5">
    <name type="scientific">Brachionus plicatilis</name>
    <name type="common">Marine rotifer</name>
    <name type="synonym">Brachionus muelleri</name>
    <dbReference type="NCBI Taxonomy" id="10195"/>
    <lineage>
        <taxon>Eukaryota</taxon>
        <taxon>Metazoa</taxon>
        <taxon>Spiralia</taxon>
        <taxon>Gnathifera</taxon>
        <taxon>Rotifera</taxon>
        <taxon>Eurotatoria</taxon>
        <taxon>Monogononta</taxon>
        <taxon>Pseudotrocha</taxon>
        <taxon>Ploima</taxon>
        <taxon>Brachionidae</taxon>
        <taxon>Brachionus</taxon>
    </lineage>
</organism>
<evidence type="ECO:0000259" key="3">
    <source>
        <dbReference type="Pfam" id="PF13660"/>
    </source>
</evidence>
<feature type="domain" description="MOFRL" evidence="2">
    <location>
        <begin position="405"/>
        <end position="518"/>
    </location>
</feature>
<dbReference type="Proteomes" id="UP000276133">
    <property type="component" value="Unassembled WGS sequence"/>
</dbReference>
<dbReference type="InterPro" id="IPR038614">
    <property type="entry name" value="GK_N_sf"/>
</dbReference>
<dbReference type="STRING" id="10195.A0A3M7PR79"/>
<feature type="domain" description="MOFRL-associated" evidence="3">
    <location>
        <begin position="11"/>
        <end position="265"/>
    </location>
</feature>
<dbReference type="Pfam" id="PF13660">
    <property type="entry name" value="DUF4147"/>
    <property type="match status" value="1"/>
</dbReference>
<evidence type="ECO:0000313" key="5">
    <source>
        <dbReference type="Proteomes" id="UP000276133"/>
    </source>
</evidence>
<dbReference type="EMBL" id="REGN01009388">
    <property type="protein sequence ID" value="RNA01281.1"/>
    <property type="molecule type" value="Genomic_DNA"/>
</dbReference>
<evidence type="ECO:0000313" key="4">
    <source>
        <dbReference type="EMBL" id="RNA01281.1"/>
    </source>
</evidence>
<dbReference type="Pfam" id="PF05161">
    <property type="entry name" value="MOFRL"/>
    <property type="match status" value="1"/>
</dbReference>
<dbReference type="PANTHER" id="PTHR12227:SF0">
    <property type="entry name" value="GLYCERATE KINASE"/>
    <property type="match status" value="1"/>
</dbReference>
<comment type="similarity">
    <text evidence="1">Belongs to the glycerate kinase type-2 family.</text>
</comment>
<dbReference type="Gene3D" id="3.40.1480.10">
    <property type="entry name" value="MOFRL domain"/>
    <property type="match status" value="1"/>
</dbReference>
<dbReference type="AlphaFoldDB" id="A0A3M7PR79"/>
<gene>
    <name evidence="4" type="ORF">BpHYR1_023829</name>
</gene>
<sequence length="526" mass="58726">MSIAKRDFFNLLKVSIESINPGQLICNSVQNKNSILKLEKKFIFKNQILIDSIGIKNNVYMAAFGKAAFGMALEMEKIIGEHLCRGIAVLPFNQPTKSTLSKIEFYSGGKFNMPDQDSVLATKKIFQMVSNLTENDVFIALVSGGGSALLALPENFTPNEDYNLEIKLKTIKLLVKSGADINDLNTVRSCLSQVKNGKLSFLAHPATTLALVISDVIDDPLEIISSGPCCAHSVCYPNKQAEKAIQVLQKLNILDKIPGEIRNFLIKKISDGIDPEIENFLENQKVCNFLIGNNKLATLAIMEELKKECYSNDVRFLLTNSLSSEAQCVGFVFGIMSFLLVQIKDKNIDWIENKLSFNDLIKSYIKNFGYDSDKFETIISTFYSKIFSDENLKEKISSEKKIKFCVISGGETTVNMSNCQSIGKGGRNQEMTLAFEFCFTKLMKNHHHSGLDLLFSSFGSDGIDGPTDAAGAYYLYDKDKILNEQELIDFLDQHDSFNYFVKNNRLIITGPTGTNVSDLQILLINF</sequence>
<dbReference type="PANTHER" id="PTHR12227">
    <property type="entry name" value="GLYCERATE KINASE"/>
    <property type="match status" value="1"/>
</dbReference>
<keyword evidence="4" id="KW-0808">Transferase</keyword>
<dbReference type="Gene3D" id="3.40.50.10180">
    <property type="entry name" value="Glycerate kinase, MOFRL-like N-terminal domain"/>
    <property type="match status" value="1"/>
</dbReference>
<keyword evidence="5" id="KW-1185">Reference proteome</keyword>
<evidence type="ECO:0000259" key="2">
    <source>
        <dbReference type="Pfam" id="PF05161"/>
    </source>
</evidence>
<reference evidence="4 5" key="1">
    <citation type="journal article" date="2018" name="Sci. Rep.">
        <title>Genomic signatures of local adaptation to the degree of environmental predictability in rotifers.</title>
        <authorList>
            <person name="Franch-Gras L."/>
            <person name="Hahn C."/>
            <person name="Garcia-Roger E.M."/>
            <person name="Carmona M.J."/>
            <person name="Serra M."/>
            <person name="Gomez A."/>
        </authorList>
    </citation>
    <scope>NUCLEOTIDE SEQUENCE [LARGE SCALE GENOMIC DNA]</scope>
    <source>
        <strain evidence="4">HYR1</strain>
    </source>
</reference>
<evidence type="ECO:0000256" key="1">
    <source>
        <dbReference type="ARBA" id="ARBA00005393"/>
    </source>
</evidence>
<dbReference type="SUPFAM" id="SSF82544">
    <property type="entry name" value="GckA/TtuD-like"/>
    <property type="match status" value="1"/>
</dbReference>
<protein>
    <submittedName>
        <fullName evidence="4">Glycerate kinase</fullName>
    </submittedName>
</protein>
<dbReference type="InterPro" id="IPR025286">
    <property type="entry name" value="MOFRL_assoc_dom"/>
</dbReference>
<comment type="caution">
    <text evidence="4">The sequence shown here is derived from an EMBL/GenBank/DDBJ whole genome shotgun (WGS) entry which is preliminary data.</text>
</comment>
<dbReference type="GO" id="GO:0005737">
    <property type="term" value="C:cytoplasm"/>
    <property type="evidence" value="ECO:0007669"/>
    <property type="project" value="TreeGrafter"/>
</dbReference>
<dbReference type="InterPro" id="IPR037035">
    <property type="entry name" value="GK-like_C_sf"/>
</dbReference>
<keyword evidence="4" id="KW-0418">Kinase</keyword>